<dbReference type="SUPFAM" id="SSF53822">
    <property type="entry name" value="Periplasmic binding protein-like I"/>
    <property type="match status" value="1"/>
</dbReference>
<keyword evidence="2" id="KW-0805">Transcription regulation</keyword>
<evidence type="ECO:0000313" key="8">
    <source>
        <dbReference type="Proteomes" id="UP000317893"/>
    </source>
</evidence>
<name>A0A542E5D2_9MICO</name>
<dbReference type="PROSITE" id="PS50932">
    <property type="entry name" value="HTH_LACI_2"/>
    <property type="match status" value="1"/>
</dbReference>
<dbReference type="SUPFAM" id="SSF47413">
    <property type="entry name" value="lambda repressor-like DNA-binding domains"/>
    <property type="match status" value="1"/>
</dbReference>
<evidence type="ECO:0000256" key="4">
    <source>
        <dbReference type="ARBA" id="ARBA00023163"/>
    </source>
</evidence>
<dbReference type="CDD" id="cd06267">
    <property type="entry name" value="PBP1_LacI_sugar_binding-like"/>
    <property type="match status" value="1"/>
</dbReference>
<dbReference type="RefSeq" id="WP_141849712.1">
    <property type="nucleotide sequence ID" value="NZ_BAAAPR010000012.1"/>
</dbReference>
<dbReference type="OrthoDB" id="3258243at2"/>
<keyword evidence="3" id="KW-0238">DNA-binding</keyword>
<keyword evidence="8" id="KW-1185">Reference proteome</keyword>
<evidence type="ECO:0000256" key="1">
    <source>
        <dbReference type="ARBA" id="ARBA00022491"/>
    </source>
</evidence>
<protein>
    <submittedName>
        <fullName evidence="7">LacI family transcriptional regulator</fullName>
    </submittedName>
</protein>
<dbReference type="GO" id="GO:0000976">
    <property type="term" value="F:transcription cis-regulatory region binding"/>
    <property type="evidence" value="ECO:0007669"/>
    <property type="project" value="TreeGrafter"/>
</dbReference>
<dbReference type="EMBL" id="VFMN01000001">
    <property type="protein sequence ID" value="TQJ10494.1"/>
    <property type="molecule type" value="Genomic_DNA"/>
</dbReference>
<feature type="region of interest" description="Disordered" evidence="5">
    <location>
        <begin position="1"/>
        <end position="23"/>
    </location>
</feature>
<proteinExistence type="predicted"/>
<comment type="caution">
    <text evidence="7">The sequence shown here is derived from an EMBL/GenBank/DDBJ whole genome shotgun (WGS) entry which is preliminary data.</text>
</comment>
<dbReference type="Proteomes" id="UP000317893">
    <property type="component" value="Unassembled WGS sequence"/>
</dbReference>
<dbReference type="InterPro" id="IPR010982">
    <property type="entry name" value="Lambda_DNA-bd_dom_sf"/>
</dbReference>
<dbReference type="Pfam" id="PF13377">
    <property type="entry name" value="Peripla_BP_3"/>
    <property type="match status" value="1"/>
</dbReference>
<dbReference type="PANTHER" id="PTHR30146:SF148">
    <property type="entry name" value="HTH-TYPE TRANSCRIPTIONAL REPRESSOR PURR-RELATED"/>
    <property type="match status" value="1"/>
</dbReference>
<dbReference type="InterPro" id="IPR046335">
    <property type="entry name" value="LacI/GalR-like_sensor"/>
</dbReference>
<reference evidence="7 8" key="1">
    <citation type="submission" date="2019-06" db="EMBL/GenBank/DDBJ databases">
        <title>Sequencing the genomes of 1000 actinobacteria strains.</title>
        <authorList>
            <person name="Klenk H.-P."/>
        </authorList>
    </citation>
    <scope>NUCLEOTIDE SEQUENCE [LARGE SCALE GENOMIC DNA]</scope>
    <source>
        <strain evidence="7 8">DSM 18607</strain>
    </source>
</reference>
<evidence type="ECO:0000256" key="5">
    <source>
        <dbReference type="SAM" id="MobiDB-lite"/>
    </source>
</evidence>
<dbReference type="Gene3D" id="1.10.260.40">
    <property type="entry name" value="lambda repressor-like DNA-binding domains"/>
    <property type="match status" value="1"/>
</dbReference>
<gene>
    <name evidence="7" type="ORF">FB458_3618</name>
</gene>
<dbReference type="PANTHER" id="PTHR30146">
    <property type="entry name" value="LACI-RELATED TRANSCRIPTIONAL REPRESSOR"/>
    <property type="match status" value="1"/>
</dbReference>
<dbReference type="Gene3D" id="3.40.50.2300">
    <property type="match status" value="2"/>
</dbReference>
<keyword evidence="1" id="KW-0678">Repressor</keyword>
<dbReference type="Pfam" id="PF00356">
    <property type="entry name" value="LacI"/>
    <property type="match status" value="1"/>
</dbReference>
<dbReference type="AlphaFoldDB" id="A0A542E5D2"/>
<dbReference type="SMART" id="SM00354">
    <property type="entry name" value="HTH_LACI"/>
    <property type="match status" value="1"/>
</dbReference>
<sequence>MPHRDDDVPSGPTGAGGSTRPPTIYDVARHAGVAASTVSRALARPGRVNAATAERVRDAARALGYRSAPVSGAPSRVTTKVIALSIADVTNPFYVEIIRGAQVAAGEADYTMMLVDGQESDTYERGALARALPAVEGVLMTSSRLTDTAIRTVAKQKATVVLNRVLSDVSSIVTDNHSGTQQAVALLTGLGHRSMAYVAGPEASWADGDRWRGLLAAAQEHGVHAKRHGPYAPTVDGGVQAGRDLLEHRPTAVVAYNDQMAIGVLQLLAARGVAVPGEVSVVGFDDIFAARLVTPPLTTVAAPLRQMGEIAVRNLLAVIGGARPTSGEPLVVPTHLQERGSHGPAPKAARRR</sequence>
<dbReference type="InterPro" id="IPR000843">
    <property type="entry name" value="HTH_LacI"/>
</dbReference>
<evidence type="ECO:0000256" key="2">
    <source>
        <dbReference type="ARBA" id="ARBA00023015"/>
    </source>
</evidence>
<dbReference type="CDD" id="cd01392">
    <property type="entry name" value="HTH_LacI"/>
    <property type="match status" value="1"/>
</dbReference>
<evidence type="ECO:0000256" key="3">
    <source>
        <dbReference type="ARBA" id="ARBA00023125"/>
    </source>
</evidence>
<keyword evidence="4" id="KW-0804">Transcription</keyword>
<accession>A0A542E5D2</accession>
<dbReference type="GO" id="GO:0003700">
    <property type="term" value="F:DNA-binding transcription factor activity"/>
    <property type="evidence" value="ECO:0007669"/>
    <property type="project" value="TreeGrafter"/>
</dbReference>
<dbReference type="InterPro" id="IPR028082">
    <property type="entry name" value="Peripla_BP_I"/>
</dbReference>
<organism evidence="7 8">
    <name type="scientific">Lapillicoccus jejuensis</name>
    <dbReference type="NCBI Taxonomy" id="402171"/>
    <lineage>
        <taxon>Bacteria</taxon>
        <taxon>Bacillati</taxon>
        <taxon>Actinomycetota</taxon>
        <taxon>Actinomycetes</taxon>
        <taxon>Micrococcales</taxon>
        <taxon>Intrasporangiaceae</taxon>
        <taxon>Lapillicoccus</taxon>
    </lineage>
</organism>
<feature type="domain" description="HTH lacI-type" evidence="6">
    <location>
        <begin position="22"/>
        <end position="78"/>
    </location>
</feature>
<evidence type="ECO:0000259" key="6">
    <source>
        <dbReference type="PROSITE" id="PS50932"/>
    </source>
</evidence>
<evidence type="ECO:0000313" key="7">
    <source>
        <dbReference type="EMBL" id="TQJ10494.1"/>
    </source>
</evidence>